<gene>
    <name evidence="1" type="ORF">MAR_032171</name>
</gene>
<sequence>MTCSQLDVSVVPSTMIMKNVLFSMSLATFCRIWSSMTCKISCGMVKEVALFVIVTPKHKSLPVQITYAIENELTPVLCHGDCIAPRLISVADFLKNHFKWRVMDRACVNIKTRVSREDTLPIIFIQSNKATTRLEDSPLPVSTSFATKKASTEKLNMDILFVPGRRVWLIRRHELITKRTTQQFVFAYAIRRQTSTSLLLINQTCGKFQNFSNEQEREVFEGMGSGASRQISHLLLVVNSVQS</sequence>
<organism evidence="1 2">
    <name type="scientific">Mya arenaria</name>
    <name type="common">Soft-shell clam</name>
    <dbReference type="NCBI Taxonomy" id="6604"/>
    <lineage>
        <taxon>Eukaryota</taxon>
        <taxon>Metazoa</taxon>
        <taxon>Spiralia</taxon>
        <taxon>Lophotrochozoa</taxon>
        <taxon>Mollusca</taxon>
        <taxon>Bivalvia</taxon>
        <taxon>Autobranchia</taxon>
        <taxon>Heteroconchia</taxon>
        <taxon>Euheterodonta</taxon>
        <taxon>Imparidentia</taxon>
        <taxon>Neoheterodontei</taxon>
        <taxon>Myida</taxon>
        <taxon>Myoidea</taxon>
        <taxon>Myidae</taxon>
        <taxon>Mya</taxon>
    </lineage>
</organism>
<name>A0ABY7F977_MYAAR</name>
<dbReference type="Proteomes" id="UP001164746">
    <property type="component" value="Chromosome 10"/>
</dbReference>
<accession>A0ABY7F977</accession>
<reference evidence="1" key="1">
    <citation type="submission" date="2022-11" db="EMBL/GenBank/DDBJ databases">
        <title>Centuries of genome instability and evolution in soft-shell clam transmissible cancer (bioRxiv).</title>
        <authorList>
            <person name="Hart S.F.M."/>
            <person name="Yonemitsu M.A."/>
            <person name="Giersch R.M."/>
            <person name="Beal B.F."/>
            <person name="Arriagada G."/>
            <person name="Davis B.W."/>
            <person name="Ostrander E.A."/>
            <person name="Goff S.P."/>
            <person name="Metzger M.J."/>
        </authorList>
    </citation>
    <scope>NUCLEOTIDE SEQUENCE</scope>
    <source>
        <strain evidence="1">MELC-2E11</strain>
        <tissue evidence="1">Siphon/mantle</tissue>
    </source>
</reference>
<evidence type="ECO:0000313" key="1">
    <source>
        <dbReference type="EMBL" id="WAR17577.1"/>
    </source>
</evidence>
<keyword evidence="2" id="KW-1185">Reference proteome</keyword>
<protein>
    <submittedName>
        <fullName evidence="1">Uncharacterized protein</fullName>
    </submittedName>
</protein>
<proteinExistence type="predicted"/>
<evidence type="ECO:0000313" key="2">
    <source>
        <dbReference type="Proteomes" id="UP001164746"/>
    </source>
</evidence>
<dbReference type="EMBL" id="CP111021">
    <property type="protein sequence ID" value="WAR17577.1"/>
    <property type="molecule type" value="Genomic_DNA"/>
</dbReference>